<evidence type="ECO:0000256" key="4">
    <source>
        <dbReference type="ARBA" id="ARBA00022777"/>
    </source>
</evidence>
<dbReference type="GO" id="GO:0000045">
    <property type="term" value="P:autophagosome assembly"/>
    <property type="evidence" value="ECO:0007669"/>
    <property type="project" value="TreeGrafter"/>
</dbReference>
<name>A0A8J5QBR4_9ASCO</name>
<feature type="domain" description="Protein kinase" evidence="7">
    <location>
        <begin position="17"/>
        <end position="332"/>
    </location>
</feature>
<feature type="region of interest" description="Disordered" evidence="6">
    <location>
        <begin position="859"/>
        <end position="882"/>
    </location>
</feature>
<keyword evidence="9" id="KW-1185">Reference proteome</keyword>
<evidence type="ECO:0000256" key="1">
    <source>
        <dbReference type="ARBA" id="ARBA00012513"/>
    </source>
</evidence>
<sequence length="904" mass="102093">MDQFEQYDKGSLLRDRYLKISDISEGSYGLVSVAKDTKVNNRLVAVKFIYPLDYKKNRDKIENASRPSSSPAKLKSQPPPKGLTDDDIDVEEEEDGCPKSGAKQYRQSVINNLLNEAQKEIKIHKILGDHPNISTLIDHFDSCLVLEFCTRGDLYEAIHNGNGPATTQDIKDVFQQVLNAVEFCHSHGVYHRDLKPENILIAEDWSIKLCDWGLSTTTRYITNKDEFDIGSERYMAPELFDNNLESYDASKIDIWSLGIILLTLVFHKNPFQVANYSDKRFIQFVNNREALFDIFSTMSGDLFSILRFSLTIDPNNRDLNNIHQELKSLRYFTIDEEYWASDYEEEQESMEEEEEGPESMEEDDGYFDNESDEKVSPEERIPKKSPLLISSPDSSKLDQYKPKDVAPSVSITNVDVDAEGTTTNNNNTHHPNSYTHASKPYHPRPRTPDIFDEIPHNHRADALLSSNTHVKPIPISGSGFKFIRNTRKPLNVASYNQNSHMNFNRANNNSMNNKFNREDFFTPKSVFNHYLDKYGEQKFGKSMMPNRDNGFINDITRGGDQKKYQYATRTWKKNYKKKYNKYCYANNSPQQYHRGGNDYSTNNDSHNHYHGNRRKSRSYSTSKLRRSYYATSGTTSNPPSAGPSTNLSASIPVLHHPSPLNGSVANNGNITTANGTTTNSNNLSTSGKYIPPYLRSPNYQKSPVIEPLMEEMDHLSLGNDYDEVFHLEDDFDLSKPSNGNGYSSNNDSPSTYHNFPHHHRKNSSIDNRNNNGINTTGRKNSISAIATRKAIFGDSITQQPNGNHMNIGASSSAPLSTSASSTTSGKYIPPFRRASIVAANNLKRSPPDGRKDININKACHENNNNTTTPGGHGHGGHGNGNGVSLIGSQWITTTYKKDWSDYDD</sequence>
<dbReference type="GO" id="GO:0005829">
    <property type="term" value="C:cytosol"/>
    <property type="evidence" value="ECO:0007669"/>
    <property type="project" value="TreeGrafter"/>
</dbReference>
<dbReference type="AlphaFoldDB" id="A0A8J5QBR4"/>
<gene>
    <name evidence="8" type="ORF">J8A68_004102</name>
</gene>
<feature type="compositionally biased region" description="Basic and acidic residues" evidence="6">
    <location>
        <begin position="395"/>
        <end position="404"/>
    </location>
</feature>
<dbReference type="GO" id="GO:0005524">
    <property type="term" value="F:ATP binding"/>
    <property type="evidence" value="ECO:0007669"/>
    <property type="project" value="UniProtKB-KW"/>
</dbReference>
<dbReference type="SMART" id="SM00220">
    <property type="entry name" value="S_TKc"/>
    <property type="match status" value="1"/>
</dbReference>
<dbReference type="PANTHER" id="PTHR24348">
    <property type="entry name" value="SERINE/THREONINE-PROTEIN KINASE UNC-51-RELATED"/>
    <property type="match status" value="1"/>
</dbReference>
<evidence type="ECO:0000313" key="8">
    <source>
        <dbReference type="EMBL" id="KAG7662331.1"/>
    </source>
</evidence>
<evidence type="ECO:0000256" key="6">
    <source>
        <dbReference type="SAM" id="MobiDB-lite"/>
    </source>
</evidence>
<evidence type="ECO:0000313" key="9">
    <source>
        <dbReference type="Proteomes" id="UP000694255"/>
    </source>
</evidence>
<accession>A0A8J5QBR4</accession>
<dbReference type="Pfam" id="PF00069">
    <property type="entry name" value="Pkinase"/>
    <property type="match status" value="1"/>
</dbReference>
<feature type="region of interest" description="Disordered" evidence="6">
    <location>
        <begin position="730"/>
        <end position="770"/>
    </location>
</feature>
<dbReference type="Proteomes" id="UP000694255">
    <property type="component" value="Unassembled WGS sequence"/>
</dbReference>
<evidence type="ECO:0000256" key="5">
    <source>
        <dbReference type="ARBA" id="ARBA00022840"/>
    </source>
</evidence>
<feature type="compositionally biased region" description="Acidic residues" evidence="6">
    <location>
        <begin position="343"/>
        <end position="371"/>
    </location>
</feature>
<dbReference type="InterPro" id="IPR000719">
    <property type="entry name" value="Prot_kinase_dom"/>
</dbReference>
<reference evidence="8 9" key="1">
    <citation type="journal article" date="2021" name="DNA Res.">
        <title>Genome analysis of Candida subhashii reveals its hybrid nature and dual mitochondrial genome conformations.</title>
        <authorList>
            <person name="Mixao V."/>
            <person name="Hegedusova E."/>
            <person name="Saus E."/>
            <person name="Pryszcz L.P."/>
            <person name="Cillingova A."/>
            <person name="Nosek J."/>
            <person name="Gabaldon T."/>
        </authorList>
    </citation>
    <scope>NUCLEOTIDE SEQUENCE [LARGE SCALE GENOMIC DNA]</scope>
    <source>
        <strain evidence="8 9">CBS 10753</strain>
    </source>
</reference>
<dbReference type="GO" id="GO:0004674">
    <property type="term" value="F:protein serine/threonine kinase activity"/>
    <property type="evidence" value="ECO:0007669"/>
    <property type="project" value="UniProtKB-EC"/>
</dbReference>
<dbReference type="EC" id="2.7.11.1" evidence="1"/>
<protein>
    <recommendedName>
        <fullName evidence="1">non-specific serine/threonine protein kinase</fullName>
        <ecNumber evidence="1">2.7.11.1</ecNumber>
    </recommendedName>
</protein>
<feature type="region of interest" description="Disordered" evidence="6">
    <location>
        <begin position="62"/>
        <end position="102"/>
    </location>
</feature>
<keyword evidence="2" id="KW-0808">Transferase</keyword>
<dbReference type="InterPro" id="IPR008271">
    <property type="entry name" value="Ser/Thr_kinase_AS"/>
</dbReference>
<feature type="compositionally biased region" description="Low complexity" evidence="6">
    <location>
        <begin position="666"/>
        <end position="687"/>
    </location>
</feature>
<feature type="region of interest" description="Disordered" evidence="6">
    <location>
        <begin position="343"/>
        <end position="404"/>
    </location>
</feature>
<keyword evidence="5" id="KW-0067">ATP-binding</keyword>
<feature type="region of interest" description="Disordered" evidence="6">
    <location>
        <begin position="418"/>
        <end position="442"/>
    </location>
</feature>
<feature type="region of interest" description="Disordered" evidence="6">
    <location>
        <begin position="586"/>
        <end position="689"/>
    </location>
</feature>
<dbReference type="GO" id="GO:0000407">
    <property type="term" value="C:phagophore assembly site"/>
    <property type="evidence" value="ECO:0007669"/>
    <property type="project" value="TreeGrafter"/>
</dbReference>
<dbReference type="GeneID" id="73470902"/>
<feature type="compositionally biased region" description="Polar residues" evidence="6">
    <location>
        <begin position="629"/>
        <end position="649"/>
    </location>
</feature>
<keyword evidence="3" id="KW-0547">Nucleotide-binding</keyword>
<feature type="compositionally biased region" description="Basic residues" evidence="6">
    <location>
        <begin position="608"/>
        <end position="617"/>
    </location>
</feature>
<dbReference type="GO" id="GO:0005776">
    <property type="term" value="C:autophagosome"/>
    <property type="evidence" value="ECO:0007669"/>
    <property type="project" value="TreeGrafter"/>
</dbReference>
<dbReference type="PROSITE" id="PS50011">
    <property type="entry name" value="PROTEIN_KINASE_DOM"/>
    <property type="match status" value="1"/>
</dbReference>
<dbReference type="EMBL" id="JAGSYN010000180">
    <property type="protein sequence ID" value="KAG7662331.1"/>
    <property type="molecule type" value="Genomic_DNA"/>
</dbReference>
<dbReference type="OrthoDB" id="4062651at2759"/>
<evidence type="ECO:0000256" key="3">
    <source>
        <dbReference type="ARBA" id="ARBA00022741"/>
    </source>
</evidence>
<feature type="compositionally biased region" description="Low complexity" evidence="6">
    <location>
        <begin position="734"/>
        <end position="750"/>
    </location>
</feature>
<dbReference type="PANTHER" id="PTHR24348:SF22">
    <property type="entry name" value="NON-SPECIFIC SERINE_THREONINE PROTEIN KINASE"/>
    <property type="match status" value="1"/>
</dbReference>
<feature type="compositionally biased region" description="Acidic residues" evidence="6">
    <location>
        <begin position="85"/>
        <end position="95"/>
    </location>
</feature>
<proteinExistence type="predicted"/>
<dbReference type="GO" id="GO:0016020">
    <property type="term" value="C:membrane"/>
    <property type="evidence" value="ECO:0007669"/>
    <property type="project" value="TreeGrafter"/>
</dbReference>
<dbReference type="RefSeq" id="XP_049262564.1">
    <property type="nucleotide sequence ID" value="XM_049408026.1"/>
</dbReference>
<feature type="compositionally biased region" description="Gly residues" evidence="6">
    <location>
        <begin position="870"/>
        <end position="881"/>
    </location>
</feature>
<evidence type="ECO:0000256" key="2">
    <source>
        <dbReference type="ARBA" id="ARBA00022679"/>
    </source>
</evidence>
<organism evidence="8 9">
    <name type="scientific">[Candida] subhashii</name>
    <dbReference type="NCBI Taxonomy" id="561895"/>
    <lineage>
        <taxon>Eukaryota</taxon>
        <taxon>Fungi</taxon>
        <taxon>Dikarya</taxon>
        <taxon>Ascomycota</taxon>
        <taxon>Saccharomycotina</taxon>
        <taxon>Pichiomycetes</taxon>
        <taxon>Debaryomycetaceae</taxon>
        <taxon>Spathaspora</taxon>
    </lineage>
</organism>
<evidence type="ECO:0000259" key="7">
    <source>
        <dbReference type="PROSITE" id="PS50011"/>
    </source>
</evidence>
<dbReference type="PROSITE" id="PS00108">
    <property type="entry name" value="PROTEIN_KINASE_ST"/>
    <property type="match status" value="1"/>
</dbReference>
<dbReference type="InterPro" id="IPR045269">
    <property type="entry name" value="Atg1-like"/>
</dbReference>
<feature type="compositionally biased region" description="Basic and acidic residues" evidence="6">
    <location>
        <begin position="372"/>
        <end position="382"/>
    </location>
</feature>
<keyword evidence="4" id="KW-0418">Kinase</keyword>
<dbReference type="GO" id="GO:0010506">
    <property type="term" value="P:regulation of autophagy"/>
    <property type="evidence" value="ECO:0007669"/>
    <property type="project" value="InterPro"/>
</dbReference>
<comment type="caution">
    <text evidence="8">The sequence shown here is derived from an EMBL/GenBank/DDBJ whole genome shotgun (WGS) entry which is preliminary data.</text>
</comment>